<evidence type="ECO:0000259" key="1">
    <source>
        <dbReference type="Pfam" id="PF00326"/>
    </source>
</evidence>
<dbReference type="GO" id="GO:0008236">
    <property type="term" value="F:serine-type peptidase activity"/>
    <property type="evidence" value="ECO:0007669"/>
    <property type="project" value="InterPro"/>
</dbReference>
<dbReference type="RefSeq" id="WP_212978000.1">
    <property type="nucleotide sequence ID" value="NZ_AP025343.1"/>
</dbReference>
<reference evidence="2 3" key="1">
    <citation type="submission" date="2021-03" db="EMBL/GenBank/DDBJ databases">
        <title>Antimicrobial resistance genes in bacteria isolated from Japanese honey, and their potential for conferring macrolide and lincosamide resistance in the American foulbrood pathogen Paenibacillus larvae.</title>
        <authorList>
            <person name="Okamoto M."/>
            <person name="Kumagai M."/>
            <person name="Kanamori H."/>
            <person name="Takamatsu D."/>
        </authorList>
    </citation>
    <scope>NUCLEOTIDE SEQUENCE [LARGE SCALE GENOMIC DNA]</scope>
    <source>
        <strain evidence="2 3">J34TS1</strain>
    </source>
</reference>
<protein>
    <recommendedName>
        <fullName evidence="1">Peptidase S9 prolyl oligopeptidase catalytic domain-containing protein</fullName>
    </recommendedName>
</protein>
<comment type="caution">
    <text evidence="2">The sequence shown here is derived from an EMBL/GenBank/DDBJ whole genome shotgun (WGS) entry which is preliminary data.</text>
</comment>
<dbReference type="InterPro" id="IPR029058">
    <property type="entry name" value="AB_hydrolase_fold"/>
</dbReference>
<evidence type="ECO:0000313" key="2">
    <source>
        <dbReference type="EMBL" id="GIO47084.1"/>
    </source>
</evidence>
<dbReference type="GO" id="GO:0006508">
    <property type="term" value="P:proteolysis"/>
    <property type="evidence" value="ECO:0007669"/>
    <property type="project" value="InterPro"/>
</dbReference>
<dbReference type="Proteomes" id="UP000682811">
    <property type="component" value="Unassembled WGS sequence"/>
</dbReference>
<dbReference type="Pfam" id="PF00326">
    <property type="entry name" value="Peptidase_S9"/>
    <property type="match status" value="1"/>
</dbReference>
<gene>
    <name evidence="2" type="ORF">J34TS1_18490</name>
</gene>
<dbReference type="SUPFAM" id="SSF53474">
    <property type="entry name" value="alpha/beta-Hydrolases"/>
    <property type="match status" value="1"/>
</dbReference>
<feature type="domain" description="Peptidase S9 prolyl oligopeptidase catalytic" evidence="1">
    <location>
        <begin position="17"/>
        <end position="78"/>
    </location>
</feature>
<dbReference type="EMBL" id="BORT01000006">
    <property type="protein sequence ID" value="GIO47084.1"/>
    <property type="molecule type" value="Genomic_DNA"/>
</dbReference>
<evidence type="ECO:0000313" key="3">
    <source>
        <dbReference type="Proteomes" id="UP000682811"/>
    </source>
</evidence>
<accession>A0A919YAZ2</accession>
<keyword evidence="3" id="KW-1185">Reference proteome</keyword>
<name>A0A919YAZ2_9BACL</name>
<sequence>MFRNIDGNEWNNFLIRKSTLNPLPHIKNLLNRRLLLIHGKEDKTIRSYHTERFYNTLISGGSEANSQFLTVDGVGHGKVLRSKTWDYWTNWILN</sequence>
<dbReference type="Gene3D" id="3.40.50.1820">
    <property type="entry name" value="alpha/beta hydrolase"/>
    <property type="match status" value="1"/>
</dbReference>
<dbReference type="AlphaFoldDB" id="A0A919YAZ2"/>
<organism evidence="2 3">
    <name type="scientific">Paenibacillus azoreducens</name>
    <dbReference type="NCBI Taxonomy" id="116718"/>
    <lineage>
        <taxon>Bacteria</taxon>
        <taxon>Bacillati</taxon>
        <taxon>Bacillota</taxon>
        <taxon>Bacilli</taxon>
        <taxon>Bacillales</taxon>
        <taxon>Paenibacillaceae</taxon>
        <taxon>Paenibacillus</taxon>
    </lineage>
</organism>
<proteinExistence type="predicted"/>
<dbReference type="InterPro" id="IPR001375">
    <property type="entry name" value="Peptidase_S9_cat"/>
</dbReference>